<evidence type="ECO:0000256" key="2">
    <source>
        <dbReference type="ARBA" id="ARBA00004651"/>
    </source>
</evidence>
<dbReference type="PANTHER" id="PTHR34148">
    <property type="entry name" value="ADENOSYLCOBINAMIDE-GDP RIBAZOLETRANSFERASE"/>
    <property type="match status" value="1"/>
</dbReference>
<dbReference type="AlphaFoldDB" id="A0A7C4AGJ5"/>
<sequence>MSPGDFLTALSFLTRLGRPAVVPPERFAASVAWFPAVGLVVGLVAAAGPFLGVFGAYPALQGWLALCLSLWLTRGLHADGLADIADAYGSGANGDRFWGILKDSRAGPFGILALVLTLGGQGLAFAALCGQGRWGELVWCFVLGRLAGLVLLRLNRARVRPGLGALFASGATDAALGWACACAAVAGALLCPWRTLAASLVLCALPVWRLTRLSRLQGGFNGDFIGAGIVLGELCAALSALLL</sequence>
<evidence type="ECO:0000256" key="12">
    <source>
        <dbReference type="ARBA" id="ARBA00022989"/>
    </source>
</evidence>
<evidence type="ECO:0000256" key="5">
    <source>
        <dbReference type="ARBA" id="ARBA00013200"/>
    </source>
</evidence>
<evidence type="ECO:0000256" key="15">
    <source>
        <dbReference type="ARBA" id="ARBA00032605"/>
    </source>
</evidence>
<feature type="transmembrane region" description="Helical" evidence="19">
    <location>
        <begin position="164"/>
        <end position="187"/>
    </location>
</feature>
<accession>A0A7C4AGJ5</accession>
<feature type="transmembrane region" description="Helical" evidence="19">
    <location>
        <begin position="134"/>
        <end position="152"/>
    </location>
</feature>
<dbReference type="EC" id="2.7.8.26" evidence="5 19"/>
<evidence type="ECO:0000313" key="20">
    <source>
        <dbReference type="EMBL" id="HGG92219.1"/>
    </source>
</evidence>
<evidence type="ECO:0000256" key="4">
    <source>
        <dbReference type="ARBA" id="ARBA00010561"/>
    </source>
</evidence>
<evidence type="ECO:0000256" key="7">
    <source>
        <dbReference type="ARBA" id="ARBA00022475"/>
    </source>
</evidence>
<protein>
    <recommendedName>
        <fullName evidence="6 19">Adenosylcobinamide-GDP ribazoletransferase</fullName>
        <ecNumber evidence="5 19">2.7.8.26</ecNumber>
    </recommendedName>
    <alternativeName>
        <fullName evidence="16 19">Cobalamin synthase</fullName>
    </alternativeName>
    <alternativeName>
        <fullName evidence="15 19">Cobalamin-5'-phosphate synthase</fullName>
    </alternativeName>
</protein>
<evidence type="ECO:0000256" key="10">
    <source>
        <dbReference type="ARBA" id="ARBA00022692"/>
    </source>
</evidence>
<dbReference type="HAMAP" id="MF_00719">
    <property type="entry name" value="CobS"/>
    <property type="match status" value="1"/>
</dbReference>
<dbReference type="GO" id="GO:0005886">
    <property type="term" value="C:plasma membrane"/>
    <property type="evidence" value="ECO:0007669"/>
    <property type="project" value="UniProtKB-SubCell"/>
</dbReference>
<reference evidence="20" key="1">
    <citation type="journal article" date="2020" name="mSystems">
        <title>Genome- and Community-Level Interaction Insights into Carbon Utilization and Element Cycling Functions of Hydrothermarchaeota in Hydrothermal Sediment.</title>
        <authorList>
            <person name="Zhou Z."/>
            <person name="Liu Y."/>
            <person name="Xu W."/>
            <person name="Pan J."/>
            <person name="Luo Z.H."/>
            <person name="Li M."/>
        </authorList>
    </citation>
    <scope>NUCLEOTIDE SEQUENCE [LARGE SCALE GENOMIC DNA]</scope>
    <source>
        <strain evidence="20">SpSt-413</strain>
    </source>
</reference>
<comment type="similarity">
    <text evidence="4 19">Belongs to the CobS family.</text>
</comment>
<comment type="function">
    <text evidence="14 19">Joins adenosylcobinamide-GDP and alpha-ribazole to generate adenosylcobalamin (Ado-cobalamin). Also synthesizes adenosylcobalamin 5'-phosphate from adenosylcobinamide-GDP and alpha-ribazole 5'-phosphate.</text>
</comment>
<evidence type="ECO:0000256" key="3">
    <source>
        <dbReference type="ARBA" id="ARBA00004663"/>
    </source>
</evidence>
<evidence type="ECO:0000256" key="11">
    <source>
        <dbReference type="ARBA" id="ARBA00022842"/>
    </source>
</evidence>
<evidence type="ECO:0000256" key="13">
    <source>
        <dbReference type="ARBA" id="ARBA00023136"/>
    </source>
</evidence>
<dbReference type="EMBL" id="DSRP01000321">
    <property type="protein sequence ID" value="HGG92219.1"/>
    <property type="molecule type" value="Genomic_DNA"/>
</dbReference>
<keyword evidence="12 19" id="KW-1133">Transmembrane helix</keyword>
<evidence type="ECO:0000256" key="8">
    <source>
        <dbReference type="ARBA" id="ARBA00022573"/>
    </source>
</evidence>
<evidence type="ECO:0000256" key="18">
    <source>
        <dbReference type="ARBA" id="ARBA00049504"/>
    </source>
</evidence>
<comment type="catalytic activity">
    <reaction evidence="18 19">
        <text>alpha-ribazole 5'-phosphate + adenosylcob(III)inamide-GDP = adenosylcob(III)alamin 5'-phosphate + GMP + H(+)</text>
        <dbReference type="Rhea" id="RHEA:23560"/>
        <dbReference type="ChEBI" id="CHEBI:15378"/>
        <dbReference type="ChEBI" id="CHEBI:57918"/>
        <dbReference type="ChEBI" id="CHEBI:58115"/>
        <dbReference type="ChEBI" id="CHEBI:60487"/>
        <dbReference type="ChEBI" id="CHEBI:60493"/>
        <dbReference type="EC" id="2.7.8.26"/>
    </reaction>
</comment>
<feature type="transmembrane region" description="Helical" evidence="19">
    <location>
        <begin position="35"/>
        <end position="60"/>
    </location>
</feature>
<evidence type="ECO:0000256" key="6">
    <source>
        <dbReference type="ARBA" id="ARBA00015850"/>
    </source>
</evidence>
<keyword evidence="13 19" id="KW-0472">Membrane</keyword>
<dbReference type="Pfam" id="PF02654">
    <property type="entry name" value="CobS"/>
    <property type="match status" value="1"/>
</dbReference>
<name>A0A7C4AGJ5_9BACT</name>
<evidence type="ECO:0000256" key="17">
    <source>
        <dbReference type="ARBA" id="ARBA00048623"/>
    </source>
</evidence>
<evidence type="ECO:0000256" key="9">
    <source>
        <dbReference type="ARBA" id="ARBA00022679"/>
    </source>
</evidence>
<comment type="catalytic activity">
    <reaction evidence="17 19">
        <text>alpha-ribazole + adenosylcob(III)inamide-GDP = adenosylcob(III)alamin + GMP + H(+)</text>
        <dbReference type="Rhea" id="RHEA:16049"/>
        <dbReference type="ChEBI" id="CHEBI:10329"/>
        <dbReference type="ChEBI" id="CHEBI:15378"/>
        <dbReference type="ChEBI" id="CHEBI:18408"/>
        <dbReference type="ChEBI" id="CHEBI:58115"/>
        <dbReference type="ChEBI" id="CHEBI:60487"/>
        <dbReference type="EC" id="2.7.8.26"/>
    </reaction>
</comment>
<keyword evidence="9 19" id="KW-0808">Transferase</keyword>
<comment type="caution">
    <text evidence="20">The sequence shown here is derived from an EMBL/GenBank/DDBJ whole genome shotgun (WGS) entry which is preliminary data.</text>
</comment>
<comment type="cofactor">
    <cofactor evidence="1 19">
        <name>Mg(2+)</name>
        <dbReference type="ChEBI" id="CHEBI:18420"/>
    </cofactor>
</comment>
<keyword evidence="8 19" id="KW-0169">Cobalamin biosynthesis</keyword>
<dbReference type="InterPro" id="IPR003805">
    <property type="entry name" value="CobS"/>
</dbReference>
<dbReference type="GO" id="GO:0051073">
    <property type="term" value="F:adenosylcobinamide-GDP ribazoletransferase activity"/>
    <property type="evidence" value="ECO:0007669"/>
    <property type="project" value="UniProtKB-UniRule"/>
</dbReference>
<feature type="transmembrane region" description="Helical" evidence="19">
    <location>
        <begin position="223"/>
        <end position="242"/>
    </location>
</feature>
<feature type="transmembrane region" description="Helical" evidence="19">
    <location>
        <begin position="106"/>
        <end position="128"/>
    </location>
</feature>
<dbReference type="UniPathway" id="UPA00148">
    <property type="reaction ID" value="UER00238"/>
</dbReference>
<dbReference type="PANTHER" id="PTHR34148:SF1">
    <property type="entry name" value="ADENOSYLCOBINAMIDE-GDP RIBAZOLETRANSFERASE"/>
    <property type="match status" value="1"/>
</dbReference>
<gene>
    <name evidence="19" type="primary">cobS</name>
    <name evidence="20" type="ORF">ENR59_04625</name>
</gene>
<keyword evidence="11 19" id="KW-0460">Magnesium</keyword>
<dbReference type="GO" id="GO:0009236">
    <property type="term" value="P:cobalamin biosynthetic process"/>
    <property type="evidence" value="ECO:0007669"/>
    <property type="project" value="UniProtKB-UniRule"/>
</dbReference>
<comment type="subcellular location">
    <subcellularLocation>
        <location evidence="2 19">Cell membrane</location>
        <topology evidence="2 19">Multi-pass membrane protein</topology>
    </subcellularLocation>
</comment>
<comment type="pathway">
    <text evidence="3 19">Cofactor biosynthesis; adenosylcobalamin biosynthesis; adenosylcobalamin from cob(II)yrinate a,c-diamide: step 7/7.</text>
</comment>
<evidence type="ECO:0000256" key="16">
    <source>
        <dbReference type="ARBA" id="ARBA00032853"/>
    </source>
</evidence>
<proteinExistence type="inferred from homology"/>
<keyword evidence="10 19" id="KW-0812">Transmembrane</keyword>
<evidence type="ECO:0000256" key="14">
    <source>
        <dbReference type="ARBA" id="ARBA00025228"/>
    </source>
</evidence>
<evidence type="ECO:0000256" key="19">
    <source>
        <dbReference type="HAMAP-Rule" id="MF_00719"/>
    </source>
</evidence>
<evidence type="ECO:0000256" key="1">
    <source>
        <dbReference type="ARBA" id="ARBA00001946"/>
    </source>
</evidence>
<dbReference type="GO" id="GO:0008818">
    <property type="term" value="F:cobalamin 5'-phosphate synthase activity"/>
    <property type="evidence" value="ECO:0007669"/>
    <property type="project" value="UniProtKB-UniRule"/>
</dbReference>
<organism evidence="20">
    <name type="scientific">Fundidesulfovibrio putealis</name>
    <dbReference type="NCBI Taxonomy" id="270496"/>
    <lineage>
        <taxon>Bacteria</taxon>
        <taxon>Pseudomonadati</taxon>
        <taxon>Thermodesulfobacteriota</taxon>
        <taxon>Desulfovibrionia</taxon>
        <taxon>Desulfovibrionales</taxon>
        <taxon>Desulfovibrionaceae</taxon>
        <taxon>Fundidesulfovibrio</taxon>
    </lineage>
</organism>
<keyword evidence="7 19" id="KW-1003">Cell membrane</keyword>